<gene>
    <name evidence="2" type="ORF">NEMVEDRAFT_v1g223023</name>
</gene>
<dbReference type="GO" id="GO:0008080">
    <property type="term" value="F:N-acetyltransferase activity"/>
    <property type="evidence" value="ECO:0007669"/>
    <property type="project" value="InterPro"/>
</dbReference>
<evidence type="ECO:0000313" key="2">
    <source>
        <dbReference type="EMBL" id="EDO28419.1"/>
    </source>
</evidence>
<evidence type="ECO:0000259" key="1">
    <source>
        <dbReference type="Pfam" id="PF13725"/>
    </source>
</evidence>
<dbReference type="InParanoid" id="A7T6I6"/>
<dbReference type="PANTHER" id="PTHR10925:SF5">
    <property type="entry name" value="RNA CYTIDINE ACETYLTRANSFERASE"/>
    <property type="match status" value="1"/>
</dbReference>
<dbReference type="InterPro" id="IPR032672">
    <property type="entry name" value="TmcA/NAT10/Kre33"/>
</dbReference>
<dbReference type="PhylomeDB" id="A7T6I6"/>
<protein>
    <recommendedName>
        <fullName evidence="1">Possible tRNA binding domain-containing protein</fullName>
    </recommendedName>
</protein>
<dbReference type="AlphaFoldDB" id="A7T6I6"/>
<proteinExistence type="predicted"/>
<dbReference type="eggNOG" id="KOG2036">
    <property type="taxonomic scope" value="Eukaryota"/>
</dbReference>
<dbReference type="EMBL" id="DS471589">
    <property type="protein sequence ID" value="EDO28419.1"/>
    <property type="molecule type" value="Genomic_DNA"/>
</dbReference>
<organism evidence="2 3">
    <name type="scientific">Nematostella vectensis</name>
    <name type="common">Starlet sea anemone</name>
    <dbReference type="NCBI Taxonomy" id="45351"/>
    <lineage>
        <taxon>Eukaryota</taxon>
        <taxon>Metazoa</taxon>
        <taxon>Cnidaria</taxon>
        <taxon>Anthozoa</taxon>
        <taxon>Hexacorallia</taxon>
        <taxon>Actiniaria</taxon>
        <taxon>Edwardsiidae</taxon>
        <taxon>Nematostella</taxon>
    </lineage>
</organism>
<dbReference type="PANTHER" id="PTHR10925">
    <property type="entry name" value="N-ACETYLTRANSFERASE 10"/>
    <property type="match status" value="1"/>
</dbReference>
<keyword evidence="3" id="KW-1185">Reference proteome</keyword>
<dbReference type="InterPro" id="IPR027992">
    <property type="entry name" value="tRNA_bind_dom"/>
</dbReference>
<dbReference type="STRING" id="45351.A7T6I6"/>
<dbReference type="Proteomes" id="UP000001593">
    <property type="component" value="Unassembled WGS sequence"/>
</dbReference>
<sequence length="125" mass="14473">MYTNLNSKKEAILLGVGLQHKTFDQLEKELELPVGQLLGLFNRITRKVVQHLNSVVEAAIEGEIVKQKDVHMEPLAKSLNQDLPRTLANIYHLIYKTTQSDLGMIQIVYRKRDMEPAAIFRYQRR</sequence>
<accession>A7T6I6</accession>
<name>A7T6I6_NEMVE</name>
<evidence type="ECO:0000313" key="3">
    <source>
        <dbReference type="Proteomes" id="UP000001593"/>
    </source>
</evidence>
<reference evidence="2 3" key="1">
    <citation type="journal article" date="2007" name="Science">
        <title>Sea anemone genome reveals ancestral eumetazoan gene repertoire and genomic organization.</title>
        <authorList>
            <person name="Putnam N.H."/>
            <person name="Srivastava M."/>
            <person name="Hellsten U."/>
            <person name="Dirks B."/>
            <person name="Chapman J."/>
            <person name="Salamov A."/>
            <person name="Terry A."/>
            <person name="Shapiro H."/>
            <person name="Lindquist E."/>
            <person name="Kapitonov V.V."/>
            <person name="Jurka J."/>
            <person name="Genikhovich G."/>
            <person name="Grigoriev I.V."/>
            <person name="Lucas S.M."/>
            <person name="Steele R.E."/>
            <person name="Finnerty J.R."/>
            <person name="Technau U."/>
            <person name="Martindale M.Q."/>
            <person name="Rokhsar D.S."/>
        </authorList>
    </citation>
    <scope>NUCLEOTIDE SEQUENCE [LARGE SCALE GENOMIC DNA]</scope>
    <source>
        <strain evidence="3">CH2 X CH6</strain>
    </source>
</reference>
<dbReference type="HOGENOM" id="CLU_1995293_0_0_1"/>
<feature type="domain" description="Possible tRNA binding" evidence="1">
    <location>
        <begin position="3"/>
        <end position="85"/>
    </location>
</feature>
<dbReference type="Pfam" id="PF13725">
    <property type="entry name" value="tRNA_bind_2"/>
    <property type="match status" value="1"/>
</dbReference>